<dbReference type="PANTHER" id="PTHR34187:SF2">
    <property type="entry name" value="DUF202 DOMAIN-CONTAINING PROTEIN"/>
    <property type="match status" value="1"/>
</dbReference>
<proteinExistence type="predicted"/>
<name>A0ABV5CLL7_9ACTN</name>
<organism evidence="8 9">
    <name type="scientific">Polymorphospora lycopeni</name>
    <dbReference type="NCBI Taxonomy" id="3140240"/>
    <lineage>
        <taxon>Bacteria</taxon>
        <taxon>Bacillati</taxon>
        <taxon>Actinomycetota</taxon>
        <taxon>Actinomycetes</taxon>
        <taxon>Micromonosporales</taxon>
        <taxon>Micromonosporaceae</taxon>
        <taxon>Polymorphospora</taxon>
    </lineage>
</organism>
<evidence type="ECO:0000313" key="9">
    <source>
        <dbReference type="Proteomes" id="UP001582793"/>
    </source>
</evidence>
<keyword evidence="9" id="KW-1185">Reference proteome</keyword>
<dbReference type="RefSeq" id="WP_364214353.1">
    <property type="nucleotide sequence ID" value="NZ_JBCGDC010000014.1"/>
</dbReference>
<feature type="transmembrane region" description="Helical" evidence="6">
    <location>
        <begin position="95"/>
        <end position="116"/>
    </location>
</feature>
<comment type="subcellular location">
    <subcellularLocation>
        <location evidence="1">Cell membrane</location>
        <topology evidence="1">Multi-pass membrane protein</topology>
    </subcellularLocation>
</comment>
<keyword evidence="2" id="KW-1003">Cell membrane</keyword>
<accession>A0ABV5CLL7</accession>
<evidence type="ECO:0000256" key="2">
    <source>
        <dbReference type="ARBA" id="ARBA00022475"/>
    </source>
</evidence>
<feature type="transmembrane region" description="Helical" evidence="6">
    <location>
        <begin position="57"/>
        <end position="75"/>
    </location>
</feature>
<reference evidence="8 9" key="1">
    <citation type="submission" date="2024-04" db="EMBL/GenBank/DDBJ databases">
        <title>Polymorphospora sp. isolated from Baiyangdian Lake in Xiong'an New Area.</title>
        <authorList>
            <person name="Zhang X."/>
            <person name="Liu J."/>
        </authorList>
    </citation>
    <scope>NUCLEOTIDE SEQUENCE [LARGE SCALE GENOMIC DNA]</scope>
    <source>
        <strain evidence="8 9">2-325</strain>
    </source>
</reference>
<dbReference type="PANTHER" id="PTHR34187">
    <property type="entry name" value="FGR18P"/>
    <property type="match status" value="1"/>
</dbReference>
<evidence type="ECO:0000256" key="4">
    <source>
        <dbReference type="ARBA" id="ARBA00022989"/>
    </source>
</evidence>
<protein>
    <submittedName>
        <fullName evidence="8">DUF202 domain-containing protein</fullName>
    </submittedName>
</protein>
<keyword evidence="3 6" id="KW-0812">Transmembrane</keyword>
<evidence type="ECO:0000256" key="5">
    <source>
        <dbReference type="ARBA" id="ARBA00023136"/>
    </source>
</evidence>
<evidence type="ECO:0000313" key="8">
    <source>
        <dbReference type="EMBL" id="MFB6392890.1"/>
    </source>
</evidence>
<dbReference type="Pfam" id="PF02656">
    <property type="entry name" value="DUF202"/>
    <property type="match status" value="1"/>
</dbReference>
<evidence type="ECO:0000256" key="1">
    <source>
        <dbReference type="ARBA" id="ARBA00004651"/>
    </source>
</evidence>
<evidence type="ECO:0000256" key="6">
    <source>
        <dbReference type="SAM" id="Phobius"/>
    </source>
</evidence>
<dbReference type="InterPro" id="IPR052053">
    <property type="entry name" value="IM_YidH-like"/>
</dbReference>
<comment type="caution">
    <text evidence="8">The sequence shown here is derived from an EMBL/GenBank/DDBJ whole genome shotgun (WGS) entry which is preliminary data.</text>
</comment>
<keyword evidence="5 6" id="KW-0472">Membrane</keyword>
<gene>
    <name evidence="8" type="ORF">AAFH96_07170</name>
</gene>
<feature type="domain" description="DUF202" evidence="7">
    <location>
        <begin position="16"/>
        <end position="83"/>
    </location>
</feature>
<feature type="transmembrane region" description="Helical" evidence="6">
    <location>
        <begin position="25"/>
        <end position="45"/>
    </location>
</feature>
<dbReference type="InterPro" id="IPR003807">
    <property type="entry name" value="DUF202"/>
</dbReference>
<evidence type="ECO:0000259" key="7">
    <source>
        <dbReference type="Pfam" id="PF02656"/>
    </source>
</evidence>
<keyword evidence="4 6" id="KW-1133">Transmembrane helix</keyword>
<evidence type="ECO:0000256" key="3">
    <source>
        <dbReference type="ARBA" id="ARBA00022692"/>
    </source>
</evidence>
<dbReference type="EMBL" id="JBCGDC010000014">
    <property type="protein sequence ID" value="MFB6392890.1"/>
    <property type="molecule type" value="Genomic_DNA"/>
</dbReference>
<sequence length="117" mass="12373">MREPAWYRAGDEPDYRFSLANERTFLAWIRTALALLAGSVAVVQFLPPSALSGMRDLLAAVLAAAGSALPAAAYLRWVRVQKAMRLGRGLPFTPLLAVMAVGAAVVGVGVILLAVLP</sequence>
<dbReference type="Proteomes" id="UP001582793">
    <property type="component" value="Unassembled WGS sequence"/>
</dbReference>